<keyword evidence="1" id="KW-0812">Transmembrane</keyword>
<dbReference type="OrthoDB" id="7428140at2"/>
<feature type="transmembrane region" description="Helical" evidence="1">
    <location>
        <begin position="83"/>
        <end position="104"/>
    </location>
</feature>
<keyword evidence="2" id="KW-0732">Signal</keyword>
<dbReference type="KEGG" id="err:DVR09_13450"/>
<accession>A0A345YIB1</accession>
<keyword evidence="1" id="KW-1133">Transmembrane helix</keyword>
<feature type="signal peptide" evidence="2">
    <location>
        <begin position="1"/>
        <end position="28"/>
    </location>
</feature>
<name>A0A345YIB1_9SPHN</name>
<evidence type="ECO:0000313" key="4">
    <source>
        <dbReference type="Proteomes" id="UP000254508"/>
    </source>
</evidence>
<evidence type="ECO:0000256" key="2">
    <source>
        <dbReference type="SAM" id="SignalP"/>
    </source>
</evidence>
<keyword evidence="1" id="KW-0472">Membrane</keyword>
<sequence>MHGSRYLSRKITLPAALAALMIPSAAFAQGTDPAGSGPIVAALGWLQGTLLGNVATAVAVMAVAAVGFMMLTGRLNWRFGATVIIGVFILFGAASIVAGIQGVAGG</sequence>
<protein>
    <submittedName>
        <fullName evidence="3">Type VI secretion protein</fullName>
    </submittedName>
</protein>
<dbReference type="AlphaFoldDB" id="A0A345YIB1"/>
<feature type="chain" id="PRO_5016609608" evidence="2">
    <location>
        <begin position="29"/>
        <end position="106"/>
    </location>
</feature>
<proteinExistence type="predicted"/>
<dbReference type="InterPro" id="IPR007039">
    <property type="entry name" value="TrbC/VirB2"/>
</dbReference>
<reference evidence="4" key="1">
    <citation type="submission" date="2018-07" db="EMBL/GenBank/DDBJ databases">
        <title>Genome sequence of Erythrobacter strain YH-07, an antagonistic bacterium isolated from Yellow Sea.</title>
        <authorList>
            <person name="Tang T."/>
            <person name="Liu Q."/>
            <person name="Sun X."/>
        </authorList>
    </citation>
    <scope>NUCLEOTIDE SEQUENCE [LARGE SCALE GENOMIC DNA]</scope>
    <source>
        <strain evidence="4">YH-07</strain>
    </source>
</reference>
<feature type="transmembrane region" description="Helical" evidence="1">
    <location>
        <begin position="44"/>
        <end position="71"/>
    </location>
</feature>
<dbReference type="Proteomes" id="UP000254508">
    <property type="component" value="Chromosome"/>
</dbReference>
<organism evidence="3 4">
    <name type="scientific">Erythrobacter aureus</name>
    <dbReference type="NCBI Taxonomy" id="2182384"/>
    <lineage>
        <taxon>Bacteria</taxon>
        <taxon>Pseudomonadati</taxon>
        <taxon>Pseudomonadota</taxon>
        <taxon>Alphaproteobacteria</taxon>
        <taxon>Sphingomonadales</taxon>
        <taxon>Erythrobacteraceae</taxon>
        <taxon>Erythrobacter/Porphyrobacter group</taxon>
        <taxon>Erythrobacter</taxon>
    </lineage>
</organism>
<dbReference type="EMBL" id="CP031357">
    <property type="protein sequence ID" value="AXK43663.1"/>
    <property type="molecule type" value="Genomic_DNA"/>
</dbReference>
<evidence type="ECO:0000313" key="3">
    <source>
        <dbReference type="EMBL" id="AXK43663.1"/>
    </source>
</evidence>
<dbReference type="Pfam" id="PF04956">
    <property type="entry name" value="TrbC"/>
    <property type="match status" value="1"/>
</dbReference>
<keyword evidence="4" id="KW-1185">Reference proteome</keyword>
<gene>
    <name evidence="3" type="ORF">DVR09_13450</name>
</gene>
<evidence type="ECO:0000256" key="1">
    <source>
        <dbReference type="SAM" id="Phobius"/>
    </source>
</evidence>